<proteinExistence type="predicted"/>
<evidence type="ECO:0000313" key="3">
    <source>
        <dbReference type="Proteomes" id="UP001162480"/>
    </source>
</evidence>
<feature type="region of interest" description="Disordered" evidence="1">
    <location>
        <begin position="57"/>
        <end position="96"/>
    </location>
</feature>
<evidence type="ECO:0000256" key="1">
    <source>
        <dbReference type="SAM" id="MobiDB-lite"/>
    </source>
</evidence>
<dbReference type="Proteomes" id="UP001162480">
    <property type="component" value="Chromosome 1"/>
</dbReference>
<evidence type="ECO:0000313" key="2">
    <source>
        <dbReference type="EMBL" id="CAI9715081.1"/>
    </source>
</evidence>
<organism evidence="2 3">
    <name type="scientific">Octopus vulgaris</name>
    <name type="common">Common octopus</name>
    <dbReference type="NCBI Taxonomy" id="6645"/>
    <lineage>
        <taxon>Eukaryota</taxon>
        <taxon>Metazoa</taxon>
        <taxon>Spiralia</taxon>
        <taxon>Lophotrochozoa</taxon>
        <taxon>Mollusca</taxon>
        <taxon>Cephalopoda</taxon>
        <taxon>Coleoidea</taxon>
        <taxon>Octopodiformes</taxon>
        <taxon>Octopoda</taxon>
        <taxon>Incirrata</taxon>
        <taxon>Octopodidae</taxon>
        <taxon>Octopus</taxon>
    </lineage>
</organism>
<sequence length="114" mass="13034">MISEKGEYKYVKEQYLPLVCYEVSCSSVVLSNMVIGENLSEDQISKRLLELDEEWEENSSDSFYSSEDDGESDCMLDSLGSVPSGDEDTQKQLPASHPIMNEQCFWRQTRSLVF</sequence>
<name>A0AA36AFC4_OCTVU</name>
<accession>A0AA36AFC4</accession>
<dbReference type="AlphaFoldDB" id="A0AA36AFC4"/>
<keyword evidence="3" id="KW-1185">Reference proteome</keyword>
<gene>
    <name evidence="2" type="ORF">OCTVUL_1B017310</name>
</gene>
<dbReference type="EMBL" id="OX597814">
    <property type="protein sequence ID" value="CAI9715081.1"/>
    <property type="molecule type" value="Genomic_DNA"/>
</dbReference>
<protein>
    <submittedName>
        <fullName evidence="2">Uncharacterized protein</fullName>
    </submittedName>
</protein>
<reference evidence="2" key="1">
    <citation type="submission" date="2023-08" db="EMBL/GenBank/DDBJ databases">
        <authorList>
            <person name="Alioto T."/>
            <person name="Alioto T."/>
            <person name="Gomez Garrido J."/>
        </authorList>
    </citation>
    <scope>NUCLEOTIDE SEQUENCE</scope>
</reference>